<dbReference type="RefSeq" id="WP_052106686.1">
    <property type="nucleotide sequence ID" value="NZ_AVBH01000051.1"/>
</dbReference>
<accession>A0A0A0MBG1</accession>
<organism evidence="2 3">
    <name type="scientific">Lysobacter defluvii IMMIB APB-9 = DSM 18482</name>
    <dbReference type="NCBI Taxonomy" id="1385515"/>
    <lineage>
        <taxon>Bacteria</taxon>
        <taxon>Pseudomonadati</taxon>
        <taxon>Pseudomonadota</taxon>
        <taxon>Gammaproteobacteria</taxon>
        <taxon>Lysobacterales</taxon>
        <taxon>Lysobacteraceae</taxon>
        <taxon>Novilysobacter</taxon>
    </lineage>
</organism>
<gene>
    <name evidence="2" type="ORF">N791_13505</name>
</gene>
<dbReference type="Proteomes" id="UP000030003">
    <property type="component" value="Unassembled WGS sequence"/>
</dbReference>
<dbReference type="eggNOG" id="COG3905">
    <property type="taxonomic scope" value="Bacteria"/>
</dbReference>
<proteinExistence type="predicted"/>
<dbReference type="STRING" id="1385515.GCA_000423325_01956"/>
<feature type="compositionally biased region" description="Basic and acidic residues" evidence="1">
    <location>
        <begin position="10"/>
        <end position="19"/>
    </location>
</feature>
<dbReference type="AlphaFoldDB" id="A0A0A0MBG1"/>
<name>A0A0A0MBG1_9GAMM</name>
<evidence type="ECO:0000313" key="3">
    <source>
        <dbReference type="Proteomes" id="UP000030003"/>
    </source>
</evidence>
<sequence length="67" mass="7564">MAMKTTSCESSREPDERRQRLAALRAAAREAWDDYQRTGLHLTAAEADAWMARLESGHHAEAPECHL</sequence>
<keyword evidence="3" id="KW-1185">Reference proteome</keyword>
<comment type="caution">
    <text evidence="2">The sequence shown here is derived from an EMBL/GenBank/DDBJ whole genome shotgun (WGS) entry which is preliminary data.</text>
</comment>
<dbReference type="EMBL" id="AVBH01000051">
    <property type="protein sequence ID" value="KGO98761.1"/>
    <property type="molecule type" value="Genomic_DNA"/>
</dbReference>
<evidence type="ECO:0000313" key="2">
    <source>
        <dbReference type="EMBL" id="KGO98761.1"/>
    </source>
</evidence>
<evidence type="ECO:0000256" key="1">
    <source>
        <dbReference type="SAM" id="MobiDB-lite"/>
    </source>
</evidence>
<feature type="region of interest" description="Disordered" evidence="1">
    <location>
        <begin position="1"/>
        <end position="21"/>
    </location>
</feature>
<protein>
    <submittedName>
        <fullName evidence="2">CopG family transcriptional regulator</fullName>
    </submittedName>
</protein>
<reference evidence="2 3" key="1">
    <citation type="submission" date="2013-08" db="EMBL/GenBank/DDBJ databases">
        <title>Genomic analysis of Lysobacter defluvii.</title>
        <authorList>
            <person name="Wang Q."/>
            <person name="Wang G."/>
        </authorList>
    </citation>
    <scope>NUCLEOTIDE SEQUENCE [LARGE SCALE GENOMIC DNA]</scope>
    <source>
        <strain evidence="2 3">IMMIB APB-9</strain>
    </source>
</reference>